<dbReference type="EMBL" id="JAGTJR010000002">
    <property type="protein sequence ID" value="KAH7063229.1"/>
    <property type="molecule type" value="Genomic_DNA"/>
</dbReference>
<evidence type="ECO:0000313" key="3">
    <source>
        <dbReference type="Proteomes" id="UP000774617"/>
    </source>
</evidence>
<keyword evidence="3" id="KW-1185">Reference proteome</keyword>
<evidence type="ECO:0000313" key="2">
    <source>
        <dbReference type="EMBL" id="KAH7063229.1"/>
    </source>
</evidence>
<organism evidence="2 3">
    <name type="scientific">Macrophomina phaseolina</name>
    <dbReference type="NCBI Taxonomy" id="35725"/>
    <lineage>
        <taxon>Eukaryota</taxon>
        <taxon>Fungi</taxon>
        <taxon>Dikarya</taxon>
        <taxon>Ascomycota</taxon>
        <taxon>Pezizomycotina</taxon>
        <taxon>Dothideomycetes</taxon>
        <taxon>Dothideomycetes incertae sedis</taxon>
        <taxon>Botryosphaeriales</taxon>
        <taxon>Botryosphaeriaceae</taxon>
        <taxon>Macrophomina</taxon>
    </lineage>
</organism>
<dbReference type="InterPro" id="IPR002110">
    <property type="entry name" value="Ankyrin_rpt"/>
</dbReference>
<gene>
    <name evidence="2" type="ORF">B0J12DRAFT_558545</name>
</gene>
<dbReference type="Proteomes" id="UP000774617">
    <property type="component" value="Unassembled WGS sequence"/>
</dbReference>
<feature type="repeat" description="ANK" evidence="1">
    <location>
        <begin position="33"/>
        <end position="53"/>
    </location>
</feature>
<protein>
    <recommendedName>
        <fullName evidence="4">Ankyrin</fullName>
    </recommendedName>
</protein>
<accession>A0ABQ8GRW9</accession>
<reference evidence="2 3" key="1">
    <citation type="journal article" date="2021" name="Nat. Commun.">
        <title>Genetic determinants of endophytism in the Arabidopsis root mycobiome.</title>
        <authorList>
            <person name="Mesny F."/>
            <person name="Miyauchi S."/>
            <person name="Thiergart T."/>
            <person name="Pickel B."/>
            <person name="Atanasova L."/>
            <person name="Karlsson M."/>
            <person name="Huettel B."/>
            <person name="Barry K.W."/>
            <person name="Haridas S."/>
            <person name="Chen C."/>
            <person name="Bauer D."/>
            <person name="Andreopoulos W."/>
            <person name="Pangilinan J."/>
            <person name="LaButti K."/>
            <person name="Riley R."/>
            <person name="Lipzen A."/>
            <person name="Clum A."/>
            <person name="Drula E."/>
            <person name="Henrissat B."/>
            <person name="Kohler A."/>
            <person name="Grigoriev I.V."/>
            <person name="Martin F.M."/>
            <person name="Hacquard S."/>
        </authorList>
    </citation>
    <scope>NUCLEOTIDE SEQUENCE [LARGE SCALE GENOMIC DNA]</scope>
    <source>
        <strain evidence="2 3">MPI-SDFR-AT-0080</strain>
    </source>
</reference>
<dbReference type="PROSITE" id="PS50088">
    <property type="entry name" value="ANK_REPEAT"/>
    <property type="match status" value="1"/>
</dbReference>
<name>A0ABQ8GRW9_9PEZI</name>
<evidence type="ECO:0000256" key="1">
    <source>
        <dbReference type="PROSITE-ProRule" id="PRU00023"/>
    </source>
</evidence>
<feature type="non-terminal residue" evidence="2">
    <location>
        <position position="1"/>
    </location>
</feature>
<dbReference type="PROSITE" id="PS50297">
    <property type="entry name" value="ANK_REP_REGION"/>
    <property type="match status" value="1"/>
</dbReference>
<sequence>RTPIWWPVENGQEAVVKSLLANDCVDPEPKDVWGRTPLSRAAGKGHKAVVKLL</sequence>
<dbReference type="InterPro" id="IPR036770">
    <property type="entry name" value="Ankyrin_rpt-contain_sf"/>
</dbReference>
<dbReference type="Pfam" id="PF12796">
    <property type="entry name" value="Ank_2"/>
    <property type="match status" value="1"/>
</dbReference>
<evidence type="ECO:0008006" key="4">
    <source>
        <dbReference type="Google" id="ProtNLM"/>
    </source>
</evidence>
<proteinExistence type="predicted"/>
<dbReference type="Gene3D" id="1.25.40.20">
    <property type="entry name" value="Ankyrin repeat-containing domain"/>
    <property type="match status" value="1"/>
</dbReference>
<comment type="caution">
    <text evidence="2">The sequence shown here is derived from an EMBL/GenBank/DDBJ whole genome shotgun (WGS) entry which is preliminary data.</text>
</comment>
<keyword evidence="1" id="KW-0040">ANK repeat</keyword>
<dbReference type="SUPFAM" id="SSF48403">
    <property type="entry name" value="Ankyrin repeat"/>
    <property type="match status" value="1"/>
</dbReference>
<feature type="non-terminal residue" evidence="2">
    <location>
        <position position="53"/>
    </location>
</feature>